<feature type="domain" description="Radical SAM core" evidence="11">
    <location>
        <begin position="7"/>
        <end position="244"/>
    </location>
</feature>
<dbReference type="Pfam" id="PF06969">
    <property type="entry name" value="HemN_C"/>
    <property type="match status" value="1"/>
</dbReference>
<evidence type="ECO:0000256" key="10">
    <source>
        <dbReference type="RuleBase" id="RU364116"/>
    </source>
</evidence>
<evidence type="ECO:0000259" key="11">
    <source>
        <dbReference type="PROSITE" id="PS51918"/>
    </source>
</evidence>
<dbReference type="InterPro" id="IPR058240">
    <property type="entry name" value="rSAM_sf"/>
</dbReference>
<keyword evidence="13" id="KW-1185">Reference proteome</keyword>
<dbReference type="EMBL" id="BDQG01000001">
    <property type="protein sequence ID" value="GAW68831.1"/>
    <property type="molecule type" value="Genomic_DNA"/>
</dbReference>
<dbReference type="PROSITE" id="PS51918">
    <property type="entry name" value="RADICAL_SAM"/>
    <property type="match status" value="1"/>
</dbReference>
<evidence type="ECO:0000256" key="2">
    <source>
        <dbReference type="ARBA" id="ARBA00006100"/>
    </source>
</evidence>
<dbReference type="NCBIfam" id="TIGR00539">
    <property type="entry name" value="hemN_rel"/>
    <property type="match status" value="1"/>
</dbReference>
<keyword evidence="10" id="KW-0004">4Fe-4S</keyword>
<dbReference type="Proteomes" id="UP000194153">
    <property type="component" value="Unassembled WGS sequence"/>
</dbReference>
<keyword evidence="5 10" id="KW-0949">S-adenosyl-L-methionine</keyword>
<proteinExistence type="inferred from homology"/>
<dbReference type="InterPro" id="IPR007197">
    <property type="entry name" value="rSAM"/>
</dbReference>
<comment type="caution">
    <text evidence="12">The sequence shown here is derived from an EMBL/GenBank/DDBJ whole genome shotgun (WGS) entry which is preliminary data.</text>
</comment>
<comment type="subcellular location">
    <subcellularLocation>
        <location evidence="10">Cytoplasm</location>
    </subcellularLocation>
</comment>
<evidence type="ECO:0000256" key="7">
    <source>
        <dbReference type="ARBA" id="ARBA00023004"/>
    </source>
</evidence>
<keyword evidence="4 10" id="KW-0349">Heme</keyword>
<evidence type="ECO:0000256" key="6">
    <source>
        <dbReference type="ARBA" id="ARBA00022723"/>
    </source>
</evidence>
<keyword evidence="7 10" id="KW-0408">Iron</keyword>
<dbReference type="InterPro" id="IPR006638">
    <property type="entry name" value="Elp3/MiaA/NifB-like_rSAM"/>
</dbReference>
<evidence type="ECO:0000256" key="5">
    <source>
        <dbReference type="ARBA" id="ARBA00022691"/>
    </source>
</evidence>
<evidence type="ECO:0000256" key="3">
    <source>
        <dbReference type="ARBA" id="ARBA00017228"/>
    </source>
</evidence>
<keyword evidence="8 10" id="KW-0411">Iron-sulfur</keyword>
<dbReference type="PANTHER" id="PTHR13932:SF5">
    <property type="entry name" value="RADICAL S-ADENOSYL METHIONINE DOMAIN-CONTAINING PROTEIN 1, MITOCHONDRIAL"/>
    <property type="match status" value="1"/>
</dbReference>
<name>A0ABQ0MP28_9BACT</name>
<keyword evidence="6 10" id="KW-0479">Metal-binding</keyword>
<sequence>MLTWNQKEPPMRAGIYIHFPFCLKKCLYCDFNSTPATGSDHRGYVELLLKEMELRQAALPEPVSAPTLYFGGGTPSLMGPELVGLVVASARERFSLEPDAEVTLEANPGTLTRERLDGYLAAGVNRLSLGVQSFEDRLLKRLGRVHSSAEALSAFQDARRAGFDNISIDLMHSLPGQSLSQWREALELAVSLSPEHVSAYALSIEEGTPFERLHDEGALPLPAEEEAAAMFEATTAVLSKAGYRHYEISNYALPGRHSRHNSSYWNRLSYLGFGAGAHSFWNPDGLGRRWKNPGDVAAYAGGIEAGLPVDEEPEQLTLKDALSESFFLGLRMLDGLDLAPLLERYGEAALAPYLEQAAAWEKRGALIREGSLIRVSPGAVILANGIFSSFV</sequence>
<evidence type="ECO:0000313" key="13">
    <source>
        <dbReference type="Proteomes" id="UP000194153"/>
    </source>
</evidence>
<evidence type="ECO:0000313" key="12">
    <source>
        <dbReference type="EMBL" id="GAW68831.1"/>
    </source>
</evidence>
<dbReference type="InterPro" id="IPR004559">
    <property type="entry name" value="HemW-like"/>
</dbReference>
<accession>A0ABQ0MP28</accession>
<dbReference type="Pfam" id="PF04055">
    <property type="entry name" value="Radical_SAM"/>
    <property type="match status" value="1"/>
</dbReference>
<gene>
    <name evidence="12" type="ORF">GPEL0_01f5348</name>
</gene>
<organism evidence="12 13">
    <name type="scientific">Geoanaerobacter pelophilus</name>
    <dbReference type="NCBI Taxonomy" id="60036"/>
    <lineage>
        <taxon>Bacteria</taxon>
        <taxon>Pseudomonadati</taxon>
        <taxon>Thermodesulfobacteriota</taxon>
        <taxon>Desulfuromonadia</taxon>
        <taxon>Geobacterales</taxon>
        <taxon>Geobacteraceae</taxon>
        <taxon>Geoanaerobacter</taxon>
    </lineage>
</organism>
<protein>
    <recommendedName>
        <fullName evidence="3 10">Heme chaperone HemW</fullName>
    </recommendedName>
</protein>
<keyword evidence="10" id="KW-0963">Cytoplasm</keyword>
<dbReference type="SMART" id="SM00729">
    <property type="entry name" value="Elp3"/>
    <property type="match status" value="1"/>
</dbReference>
<dbReference type="SFLD" id="SFLDS00029">
    <property type="entry name" value="Radical_SAM"/>
    <property type="match status" value="2"/>
</dbReference>
<evidence type="ECO:0000256" key="9">
    <source>
        <dbReference type="ARBA" id="ARBA00023186"/>
    </source>
</evidence>
<dbReference type="SFLD" id="SFLDF00562">
    <property type="entry name" value="HemN-like__clustered_with_heat"/>
    <property type="match status" value="1"/>
</dbReference>
<comment type="similarity">
    <text evidence="2">Belongs to the anaerobic coproporphyrinogen-III oxidase family. HemW subfamily.</text>
</comment>
<comment type="function">
    <text evidence="10">Probably acts as a heme chaperone, transferring heme to an unknown acceptor. Binds one molecule of heme per monomer, possibly covalently. Binds 1 [4Fe-4S] cluster. The cluster is coordinated with 3 cysteines and an exchangeable S-adenosyl-L-methionine.</text>
</comment>
<dbReference type="SUPFAM" id="SSF102114">
    <property type="entry name" value="Radical SAM enzymes"/>
    <property type="match status" value="1"/>
</dbReference>
<dbReference type="SFLD" id="SFLDG01082">
    <property type="entry name" value="B12-binding_domain_containing"/>
    <property type="match status" value="1"/>
</dbReference>
<dbReference type="InterPro" id="IPR013785">
    <property type="entry name" value="Aldolase_TIM"/>
</dbReference>
<comment type="cofactor">
    <cofactor evidence="1">
        <name>[4Fe-4S] cluster</name>
        <dbReference type="ChEBI" id="CHEBI:49883"/>
    </cofactor>
</comment>
<evidence type="ECO:0000256" key="4">
    <source>
        <dbReference type="ARBA" id="ARBA00022617"/>
    </source>
</evidence>
<evidence type="ECO:0000256" key="1">
    <source>
        <dbReference type="ARBA" id="ARBA00001966"/>
    </source>
</evidence>
<dbReference type="SFLD" id="SFLDF00288">
    <property type="entry name" value="HemN-like__clustered_with_nucl"/>
    <property type="match status" value="1"/>
</dbReference>
<dbReference type="Gene3D" id="3.20.20.70">
    <property type="entry name" value="Aldolase class I"/>
    <property type="match status" value="1"/>
</dbReference>
<dbReference type="InterPro" id="IPR034505">
    <property type="entry name" value="Coproporphyrinogen-III_oxidase"/>
</dbReference>
<evidence type="ECO:0000256" key="8">
    <source>
        <dbReference type="ARBA" id="ARBA00023014"/>
    </source>
</evidence>
<keyword evidence="9 10" id="KW-0143">Chaperone</keyword>
<dbReference type="SFLD" id="SFLDG01065">
    <property type="entry name" value="anaerobic_coproporphyrinogen-I"/>
    <property type="match status" value="2"/>
</dbReference>
<dbReference type="InterPro" id="IPR010723">
    <property type="entry name" value="HemN_C"/>
</dbReference>
<reference evidence="13" key="1">
    <citation type="submission" date="2017-05" db="EMBL/GenBank/DDBJ databases">
        <title>Draft genome sequence of Geobacter pelophilus, a iron(III)-reducing bacteria.</title>
        <authorList>
            <person name="Aoyagi T."/>
            <person name="Koike H."/>
            <person name="Morita T."/>
            <person name="Sato Y."/>
            <person name="Habe H."/>
            <person name="Hori T."/>
        </authorList>
    </citation>
    <scope>NUCLEOTIDE SEQUENCE [LARGE SCALE GENOMIC DNA]</scope>
    <source>
        <strain evidence="13">Drf2</strain>
    </source>
</reference>
<dbReference type="PANTHER" id="PTHR13932">
    <property type="entry name" value="COPROPORPHYRINIGEN III OXIDASE"/>
    <property type="match status" value="1"/>
</dbReference>